<organism evidence="1 2">
    <name type="scientific">Cecembia lonarensis (strain CCUG 58316 / KCTC 22772 / LW9)</name>
    <dbReference type="NCBI Taxonomy" id="1225176"/>
    <lineage>
        <taxon>Bacteria</taxon>
        <taxon>Pseudomonadati</taxon>
        <taxon>Bacteroidota</taxon>
        <taxon>Cytophagia</taxon>
        <taxon>Cytophagales</taxon>
        <taxon>Cyclobacteriaceae</taxon>
        <taxon>Cecembia</taxon>
    </lineage>
</organism>
<evidence type="ECO:0000313" key="1">
    <source>
        <dbReference type="EMBL" id="EKB48279.1"/>
    </source>
</evidence>
<gene>
    <name evidence="1" type="ORF">B879_03095</name>
</gene>
<dbReference type="RefSeq" id="WP_009186114.1">
    <property type="nucleotide sequence ID" value="NZ_AMGM01000059.1"/>
</dbReference>
<evidence type="ECO:0000313" key="2">
    <source>
        <dbReference type="Proteomes" id="UP000004478"/>
    </source>
</evidence>
<name>K1LVY7_CECL9</name>
<sequence length="460" mass="53048">MSVIRKSNRWYFSLIIVFVLFLVVLDTAVAQISGERGSQITSSVIYGVLPADKKLFVYKVHQAKGEVDINIKNEALENIAFQSVQLPPDIVKLEVDIHGDKAFLLLGYGSSKNYLKTLLVFDLETAAYSSKPIPSNFAFPTVFKAFSSAVLMIGVLEEGDVLEVFNLEQEFLTTITDFFEPDTRVWDLKVVDDQVDILLMSGEKKRKKLQLLSFDNEGNRLLNIPIKFPENRKFFVRNAQILHGPYQEQKIIGIYSNKYGEWFSGYFHLEINEFLEQQLQLYPYKEMEGFYDYLSNNKRSRKPKKKNYNKEMILVDAVSEGELVTIVAQPLKTVRKFAHFISIDQQGEKVFDKSVKLYYDYRINASELQLTNQDTAVYFMFGGNQNRLNPPGKKIYEINKGESVQINQVHRLLADPSIFNYLPSPKFLHWYGNKFVIFGLTIPQGGRVNQPEFIIRKIEV</sequence>
<accession>K1LVY7</accession>
<dbReference type="OrthoDB" id="833857at2"/>
<dbReference type="EMBL" id="AMGM01000059">
    <property type="protein sequence ID" value="EKB48279.1"/>
    <property type="molecule type" value="Genomic_DNA"/>
</dbReference>
<protein>
    <submittedName>
        <fullName evidence="1">Uncharacterized protein</fullName>
    </submittedName>
</protein>
<reference evidence="1 2" key="1">
    <citation type="journal article" date="2012" name="J. Bacteriol.">
        <title>Draft Genome Sequence of Cecembia lonarensis Strain LW9T, Isolated from Lonar Lake, a Haloalkaline Lake in India.</title>
        <authorList>
            <person name="Shivaji S."/>
            <person name="Ara S."/>
            <person name="Singh A."/>
            <person name="Pinnaka A.K."/>
        </authorList>
    </citation>
    <scope>NUCLEOTIDE SEQUENCE [LARGE SCALE GENOMIC DNA]</scope>
    <source>
        <strain evidence="1 2">LW9</strain>
    </source>
</reference>
<dbReference type="AlphaFoldDB" id="K1LVY7"/>
<dbReference type="Proteomes" id="UP000004478">
    <property type="component" value="Unassembled WGS sequence"/>
</dbReference>
<comment type="caution">
    <text evidence="1">The sequence shown here is derived from an EMBL/GenBank/DDBJ whole genome shotgun (WGS) entry which is preliminary data.</text>
</comment>
<keyword evidence="2" id="KW-1185">Reference proteome</keyword>
<proteinExistence type="predicted"/>